<comment type="caution">
    <text evidence="3">The sequence shown here is derived from an EMBL/GenBank/DDBJ whole genome shotgun (WGS) entry which is preliminary data.</text>
</comment>
<accession>A0A1E5L0P8</accession>
<reference evidence="3 4" key="1">
    <citation type="submission" date="2016-09" db="EMBL/GenBank/DDBJ databases">
        <authorList>
            <person name="Capua I."/>
            <person name="De Benedictis P."/>
            <person name="Joannis T."/>
            <person name="Lombin L.H."/>
            <person name="Cattoli G."/>
        </authorList>
    </citation>
    <scope>NUCLEOTIDE SEQUENCE [LARGE SCALE GENOMIC DNA]</scope>
    <source>
        <strain evidence="3 4">LMG 25899</strain>
    </source>
</reference>
<dbReference type="Proteomes" id="UP000095256">
    <property type="component" value="Unassembled WGS sequence"/>
</dbReference>
<dbReference type="RefSeq" id="WP_069697371.1">
    <property type="nucleotide sequence ID" value="NZ_JAGGMA010000008.1"/>
</dbReference>
<evidence type="ECO:0000256" key="2">
    <source>
        <dbReference type="SAM" id="SignalP"/>
    </source>
</evidence>
<evidence type="ECO:0000256" key="1">
    <source>
        <dbReference type="SAM" id="Phobius"/>
    </source>
</evidence>
<dbReference type="AlphaFoldDB" id="A0A1E5L0P8"/>
<dbReference type="OrthoDB" id="2173243at2"/>
<feature type="transmembrane region" description="Helical" evidence="1">
    <location>
        <begin position="493"/>
        <end position="516"/>
    </location>
</feature>
<sequence length="522" mass="60112">MKRWSSLIVFFLLYVCFFPFVSDAVQAAELTQDPDVKKILLVYDDLNQTTDAQERMTTIQNILLSLGVQVTVHSIDEYRANELDPYDGLIEVVNASDLTIRNEHYRKDRVTYPKLKFHMGRRLPIEWQNEMGIKLRYIVDEGVGIDSPYFQASEQLIREIKTEAVSDAGNCQVFSSINFENHFGDYPYAVFKDKITYVPFYIPSGVNFIIMQRVLATWLGEADLPVGKPLLVFRDVTPVSDLQMLREMTDKLYQAGISFAVSATGLWNNLDQKAATNYLNALNEVAEKDGSIFLQTPYINDVKTSSKGELKSNMETALNFFIEHHVYPAGVSFPSYWQHDAQFQPEALLFSDTMLLLPDIKEPIFHEKTNTTQNIPTAYVGISHDAFSGVEWRTFDKKGFLTKTALILPMPKTHEELKETLNKVLDKPSLFDDLMYSDHHTMTMNHDLKIINQQIYVDGQRQWIETKIQNDPVAMKEEPYQSMENFFAIQNKILTVIILITLGILSLFLVAGYFLYKKKYRR</sequence>
<organism evidence="3 4">
    <name type="scientific">Enterococcus rivorum</name>
    <dbReference type="NCBI Taxonomy" id="762845"/>
    <lineage>
        <taxon>Bacteria</taxon>
        <taxon>Bacillati</taxon>
        <taxon>Bacillota</taxon>
        <taxon>Bacilli</taxon>
        <taxon>Lactobacillales</taxon>
        <taxon>Enterococcaceae</taxon>
        <taxon>Enterococcus</taxon>
    </lineage>
</organism>
<dbReference type="EMBL" id="MIEK01000004">
    <property type="protein sequence ID" value="OEH83687.1"/>
    <property type="molecule type" value="Genomic_DNA"/>
</dbReference>
<keyword evidence="4" id="KW-1185">Reference proteome</keyword>
<evidence type="ECO:0000313" key="4">
    <source>
        <dbReference type="Proteomes" id="UP000095256"/>
    </source>
</evidence>
<evidence type="ECO:0008006" key="5">
    <source>
        <dbReference type="Google" id="ProtNLM"/>
    </source>
</evidence>
<keyword evidence="2" id="KW-0732">Signal</keyword>
<protein>
    <recommendedName>
        <fullName evidence="5">DUF2334 domain-containing protein</fullName>
    </recommendedName>
</protein>
<keyword evidence="1" id="KW-0472">Membrane</keyword>
<dbReference type="STRING" id="762845.BCR26_08450"/>
<name>A0A1E5L0P8_9ENTE</name>
<evidence type="ECO:0000313" key="3">
    <source>
        <dbReference type="EMBL" id="OEH83687.1"/>
    </source>
</evidence>
<feature type="chain" id="PRO_5009180623" description="DUF2334 domain-containing protein" evidence="2">
    <location>
        <begin position="28"/>
        <end position="522"/>
    </location>
</feature>
<keyword evidence="1" id="KW-1133">Transmembrane helix</keyword>
<keyword evidence="1" id="KW-0812">Transmembrane</keyword>
<feature type="signal peptide" evidence="2">
    <location>
        <begin position="1"/>
        <end position="27"/>
    </location>
</feature>
<proteinExistence type="predicted"/>
<gene>
    <name evidence="3" type="ORF">BCR26_08450</name>
</gene>